<accession>A0A2N0PNX7</accession>
<feature type="region of interest" description="Disordered" evidence="3">
    <location>
        <begin position="1"/>
        <end position="44"/>
    </location>
</feature>
<dbReference type="Proteomes" id="UP000232722">
    <property type="component" value="Unassembled WGS sequence"/>
</dbReference>
<dbReference type="AlphaFoldDB" id="A0A2N0PNX7"/>
<reference evidence="4 5" key="2">
    <citation type="submission" date="2017-09" db="EMBL/GenBank/DDBJ databases">
        <title>Extensive intraspecific genome diversity in a model arbuscular mycorrhizal fungus.</title>
        <authorList>
            <person name="Chen E.C."/>
            <person name="Morin E."/>
            <person name="Beaudet D."/>
            <person name="Noel J."/>
            <person name="Ndikumana S."/>
            <person name="Charron P."/>
            <person name="St-Onge C."/>
            <person name="Giorgi J."/>
            <person name="Grigoriev I.V."/>
            <person name="Roux C."/>
            <person name="Martin F.M."/>
            <person name="Corradi N."/>
        </authorList>
    </citation>
    <scope>NUCLEOTIDE SEQUENCE [LARGE SCALE GENOMIC DNA]</scope>
    <source>
        <strain evidence="4 5">A5</strain>
    </source>
</reference>
<feature type="compositionally biased region" description="Low complexity" evidence="3">
    <location>
        <begin position="17"/>
        <end position="44"/>
    </location>
</feature>
<proteinExistence type="predicted"/>
<evidence type="ECO:0000313" key="4">
    <source>
        <dbReference type="EMBL" id="PKC08522.1"/>
    </source>
</evidence>
<evidence type="ECO:0000256" key="1">
    <source>
        <dbReference type="ARBA" id="ARBA00022574"/>
    </source>
</evidence>
<evidence type="ECO:0008006" key="6">
    <source>
        <dbReference type="Google" id="ProtNLM"/>
    </source>
</evidence>
<keyword evidence="2" id="KW-0677">Repeat</keyword>
<evidence type="ECO:0000313" key="5">
    <source>
        <dbReference type="Proteomes" id="UP000232722"/>
    </source>
</evidence>
<gene>
    <name evidence="4" type="ORF">RhiirA5_499903</name>
</gene>
<dbReference type="PANTHER" id="PTHR44472:SF1">
    <property type="entry name" value="DDB1 AND CUL4 ASSOCIATED FACTOR 4"/>
    <property type="match status" value="1"/>
</dbReference>
<dbReference type="Gene3D" id="2.130.10.10">
    <property type="entry name" value="YVTN repeat-like/Quinoprotein amine dehydrogenase"/>
    <property type="match status" value="1"/>
</dbReference>
<comment type="caution">
    <text evidence="4">The sequence shown here is derived from an EMBL/GenBank/DDBJ whole genome shotgun (WGS) entry which is preliminary data.</text>
</comment>
<dbReference type="VEuPathDB" id="FungiDB:RhiirA1_539337"/>
<feature type="compositionally biased region" description="Basic residues" evidence="3">
    <location>
        <begin position="1"/>
        <end position="11"/>
    </location>
</feature>
<sequence length="334" mass="38255">MTRKKFHHRSSHYQQSRLNNRRTNNITRPQSQSSSIDSSSSLSVAISDETPKEIPGYYYDHEKNRYFKIMPNKAVGSSNPFSADSITKRVEEKARELVIPNQIPNGISLLLDREINFNKPIYTFKSENRQILIKSLRQVGSIIPTAIERTPIKDFQPDIVFAGCRDGKLRIYDIRSDCSNSHYGIGPPISQQSPICHIRQIGAWYILSDGMDGSLSLWDVRNERRNFDKTYVYEPVLEFKGNVNSTNIQYGFDVNLKEDIVAIAGQDNKVRFFSINTGRAIRYPIGPFKDKVSALRFCTWDSVGLNPELDERGEGIWMAAGKEFIWWSIGNNDM</sequence>
<dbReference type="InterPro" id="IPR036322">
    <property type="entry name" value="WD40_repeat_dom_sf"/>
</dbReference>
<dbReference type="VEuPathDB" id="FungiDB:RhiirFUN_008101"/>
<reference evidence="4 5" key="1">
    <citation type="submission" date="2016-04" db="EMBL/GenBank/DDBJ databases">
        <title>Genome analyses suggest a sexual origin of heterokaryosis in a supposedly ancient asexual fungus.</title>
        <authorList>
            <person name="Ropars J."/>
            <person name="Sedzielewska K."/>
            <person name="Noel J."/>
            <person name="Charron P."/>
            <person name="Farinelli L."/>
            <person name="Marton T."/>
            <person name="Kruger M."/>
            <person name="Pelin A."/>
            <person name="Brachmann A."/>
            <person name="Corradi N."/>
        </authorList>
    </citation>
    <scope>NUCLEOTIDE SEQUENCE [LARGE SCALE GENOMIC DNA]</scope>
    <source>
        <strain evidence="4 5">A5</strain>
    </source>
</reference>
<dbReference type="GO" id="GO:0080008">
    <property type="term" value="C:Cul4-RING E3 ubiquitin ligase complex"/>
    <property type="evidence" value="ECO:0007669"/>
    <property type="project" value="TreeGrafter"/>
</dbReference>
<organism evidence="4 5">
    <name type="scientific">Rhizophagus irregularis</name>
    <dbReference type="NCBI Taxonomy" id="588596"/>
    <lineage>
        <taxon>Eukaryota</taxon>
        <taxon>Fungi</taxon>
        <taxon>Fungi incertae sedis</taxon>
        <taxon>Mucoromycota</taxon>
        <taxon>Glomeromycotina</taxon>
        <taxon>Glomeromycetes</taxon>
        <taxon>Glomerales</taxon>
        <taxon>Glomeraceae</taxon>
        <taxon>Rhizophagus</taxon>
    </lineage>
</organism>
<dbReference type="EMBL" id="LLXJ01000537">
    <property type="protein sequence ID" value="PKC08522.1"/>
    <property type="molecule type" value="Genomic_DNA"/>
</dbReference>
<evidence type="ECO:0000256" key="3">
    <source>
        <dbReference type="SAM" id="MobiDB-lite"/>
    </source>
</evidence>
<keyword evidence="1" id="KW-0853">WD repeat</keyword>
<dbReference type="VEuPathDB" id="FungiDB:FUN_009328"/>
<evidence type="ECO:0000256" key="2">
    <source>
        <dbReference type="ARBA" id="ARBA00022737"/>
    </source>
</evidence>
<dbReference type="InterPro" id="IPR015943">
    <property type="entry name" value="WD40/YVTN_repeat-like_dom_sf"/>
</dbReference>
<dbReference type="SUPFAM" id="SSF50978">
    <property type="entry name" value="WD40 repeat-like"/>
    <property type="match status" value="1"/>
</dbReference>
<protein>
    <recommendedName>
        <fullName evidence="6">WD40 repeat-like protein</fullName>
    </recommendedName>
</protein>
<dbReference type="InterPro" id="IPR052254">
    <property type="entry name" value="CUL4-DDB1_E3_ligase_receptor"/>
</dbReference>
<name>A0A2N0PNX7_9GLOM</name>
<dbReference type="PANTHER" id="PTHR44472">
    <property type="entry name" value="DDB1- AND CUL4-ASSOCIATED FACTOR 4-RELATED"/>
    <property type="match status" value="1"/>
</dbReference>